<dbReference type="GeneTree" id="ENSGT00940000154987"/>
<keyword evidence="2 8" id="KW-0812">Transmembrane</keyword>
<dbReference type="InterPro" id="IPR013295">
    <property type="entry name" value="MAL"/>
</dbReference>
<name>A0A9L0JGZ5_EQUAS</name>
<dbReference type="PANTHER" id="PTHR22776:SF12">
    <property type="entry name" value="MYELIN AND LYMPHOCYTE PROTEIN"/>
    <property type="match status" value="1"/>
</dbReference>
<evidence type="ECO:0000313" key="11">
    <source>
        <dbReference type="Ensembl" id="ENSEASP00005049287.1"/>
    </source>
</evidence>
<evidence type="ECO:0000256" key="6">
    <source>
        <dbReference type="ARBA" id="ARBA00034721"/>
    </source>
</evidence>
<comment type="similarity">
    <text evidence="6">Belongs to the MAL family.</text>
</comment>
<dbReference type="Ensembl" id="ENSEAST00005078436.1">
    <property type="protein sequence ID" value="ENSEASP00005049287.1"/>
    <property type="gene ID" value="ENSEASG00005033988.1"/>
</dbReference>
<dbReference type="PRINTS" id="PR01884">
    <property type="entry name" value="MALPROTEIN"/>
</dbReference>
<dbReference type="AlphaFoldDB" id="A0A9L0JGZ5"/>
<evidence type="ECO:0000256" key="8">
    <source>
        <dbReference type="PROSITE-ProRule" id="PRU00581"/>
    </source>
</evidence>
<evidence type="ECO:0000256" key="2">
    <source>
        <dbReference type="ARBA" id="ARBA00022692"/>
    </source>
</evidence>
<feature type="domain" description="MARVEL" evidence="10">
    <location>
        <begin position="31"/>
        <end position="164"/>
    </location>
</feature>
<dbReference type="PROSITE" id="PS51225">
    <property type="entry name" value="MARVEL"/>
    <property type="match status" value="1"/>
</dbReference>
<keyword evidence="5" id="KW-0449">Lipoprotein</keyword>
<evidence type="ECO:0000313" key="12">
    <source>
        <dbReference type="Proteomes" id="UP000694387"/>
    </source>
</evidence>
<feature type="transmembrane region" description="Helical" evidence="9">
    <location>
        <begin position="102"/>
        <end position="126"/>
    </location>
</feature>
<dbReference type="Proteomes" id="UP000694387">
    <property type="component" value="Chromosome 6"/>
</dbReference>
<proteinExistence type="inferred from homology"/>
<sequence length="182" mass="20668">MPPAVLCLHPVFLPLVPQRDLWVWPFLGVDSPGPMLTLPSFPLQVFGGLVWILVASSLVPLPLTQGWVMFVSVFCFINTTVLFFLYVISGNYEETSWVFLEAAYHCIASVFYLSVSILEGLATIVIHDGFAYEHYLENVFATVFSSIATLLYVEHAWFSLIRWKWFSLRRKKTSSQNPDGVN</sequence>
<gene>
    <name evidence="11" type="primary">LOC106838524</name>
</gene>
<accession>A0A9L0JGZ5</accession>
<reference evidence="11" key="2">
    <citation type="submission" date="2025-08" db="UniProtKB">
        <authorList>
            <consortium name="Ensembl"/>
        </authorList>
    </citation>
    <scope>IDENTIFICATION</scope>
</reference>
<feature type="transmembrane region" description="Helical" evidence="9">
    <location>
        <begin position="138"/>
        <end position="158"/>
    </location>
</feature>
<reference evidence="11" key="3">
    <citation type="submission" date="2025-09" db="UniProtKB">
        <authorList>
            <consortium name="Ensembl"/>
        </authorList>
    </citation>
    <scope>IDENTIFICATION</scope>
</reference>
<dbReference type="GO" id="GO:0019911">
    <property type="term" value="F:structural constituent of myelin sheath"/>
    <property type="evidence" value="ECO:0007669"/>
    <property type="project" value="TreeGrafter"/>
</dbReference>
<reference evidence="11 12" key="1">
    <citation type="journal article" date="2020" name="Nat. Commun.">
        <title>Donkey genomes provide new insights into domestication and selection for coat color.</title>
        <authorList>
            <person name="Wang"/>
            <person name="C."/>
            <person name="Li"/>
            <person name="H."/>
            <person name="Guo"/>
            <person name="Y."/>
            <person name="Huang"/>
            <person name="J."/>
            <person name="Sun"/>
            <person name="Y."/>
            <person name="Min"/>
            <person name="J."/>
            <person name="Wang"/>
            <person name="J."/>
            <person name="Fang"/>
            <person name="X."/>
            <person name="Zhao"/>
            <person name="Z."/>
            <person name="Wang"/>
            <person name="S."/>
            <person name="Zhang"/>
            <person name="Y."/>
            <person name="Liu"/>
            <person name="Q."/>
            <person name="Jiang"/>
            <person name="Q."/>
            <person name="Wang"/>
            <person name="X."/>
            <person name="Guo"/>
            <person name="Y."/>
            <person name="Yang"/>
            <person name="C."/>
            <person name="Wang"/>
            <person name="Y."/>
            <person name="Tian"/>
            <person name="F."/>
            <person name="Zhuang"/>
            <person name="G."/>
            <person name="Fan"/>
            <person name="Y."/>
            <person name="Gao"/>
            <person name="Q."/>
            <person name="Li"/>
            <person name="Y."/>
            <person name="Ju"/>
            <person name="Z."/>
            <person name="Li"/>
            <person name="J."/>
            <person name="Li"/>
            <person name="R."/>
            <person name="Hou"/>
            <person name="M."/>
            <person name="Yang"/>
            <person name="G."/>
            <person name="Liu"/>
            <person name="G."/>
            <person name="Liu"/>
            <person name="W."/>
            <person name="Guo"/>
            <person name="J."/>
            <person name="Pan"/>
            <person name="S."/>
            <person name="Fan"/>
            <person name="G."/>
            <person name="Zhang"/>
            <person name="W."/>
            <person name="Zhang"/>
            <person name="R."/>
            <person name="Yu"/>
            <person name="J."/>
            <person name="Zhang"/>
            <person name="X."/>
            <person name="Yin"/>
            <person name="Q."/>
            <person name="Ji"/>
            <person name="C."/>
            <person name="Jin"/>
            <person name="Y."/>
            <person name="Yue"/>
            <person name="G."/>
            <person name="Liu"/>
            <person name="M."/>
            <person name="Xu"/>
            <person name="J."/>
            <person name="Liu"/>
            <person name="S."/>
            <person name="Jordana"/>
            <person name="J."/>
            <person name="Noce"/>
            <person name="A."/>
            <person name="Amills"/>
            <person name="M."/>
            <person name="Wu"/>
            <person name="D.D."/>
            <person name="Li"/>
            <person name="S."/>
            <person name="Zhou"/>
            <person name="X. and Zhong"/>
            <person name="J."/>
        </authorList>
    </citation>
    <scope>NUCLEOTIDE SEQUENCE [LARGE SCALE GENOMIC DNA]</scope>
</reference>
<evidence type="ECO:0000256" key="7">
    <source>
        <dbReference type="ARBA" id="ARBA00039981"/>
    </source>
</evidence>
<evidence type="ECO:0000259" key="10">
    <source>
        <dbReference type="PROSITE" id="PS51225"/>
    </source>
</evidence>
<dbReference type="InterPro" id="IPR050578">
    <property type="entry name" value="MARVEL-CKLF_proteins"/>
</dbReference>
<dbReference type="Pfam" id="PF01284">
    <property type="entry name" value="MARVEL"/>
    <property type="match status" value="1"/>
</dbReference>
<dbReference type="InterPro" id="IPR008253">
    <property type="entry name" value="Marvel"/>
</dbReference>
<dbReference type="GO" id="GO:0016020">
    <property type="term" value="C:membrane"/>
    <property type="evidence" value="ECO:0007669"/>
    <property type="project" value="UniProtKB-SubCell"/>
</dbReference>
<dbReference type="PANTHER" id="PTHR22776">
    <property type="entry name" value="MARVEL-CONTAINING POTENTIAL LIPID RAFT-ASSOCIATED PROTEIN"/>
    <property type="match status" value="1"/>
</dbReference>
<keyword evidence="3 9" id="KW-1133">Transmembrane helix</keyword>
<evidence type="ECO:0000256" key="4">
    <source>
        <dbReference type="ARBA" id="ARBA00023136"/>
    </source>
</evidence>
<keyword evidence="4 8" id="KW-0472">Membrane</keyword>
<protein>
    <recommendedName>
        <fullName evidence="7">Myelin and lymphocyte protein</fullName>
    </recommendedName>
</protein>
<evidence type="ECO:0000256" key="1">
    <source>
        <dbReference type="ARBA" id="ARBA00004141"/>
    </source>
</evidence>
<dbReference type="GO" id="GO:0042552">
    <property type="term" value="P:myelination"/>
    <property type="evidence" value="ECO:0007669"/>
    <property type="project" value="TreeGrafter"/>
</dbReference>
<evidence type="ECO:0000256" key="9">
    <source>
        <dbReference type="SAM" id="Phobius"/>
    </source>
</evidence>
<evidence type="ECO:0000256" key="3">
    <source>
        <dbReference type="ARBA" id="ARBA00022989"/>
    </source>
</evidence>
<comment type="subcellular location">
    <subcellularLocation>
        <location evidence="1">Membrane</location>
        <topology evidence="1">Multi-pass membrane protein</topology>
    </subcellularLocation>
</comment>
<evidence type="ECO:0000256" key="5">
    <source>
        <dbReference type="ARBA" id="ARBA00023288"/>
    </source>
</evidence>
<keyword evidence="12" id="KW-1185">Reference proteome</keyword>
<feature type="transmembrane region" description="Helical" evidence="9">
    <location>
        <begin position="68"/>
        <end position="90"/>
    </location>
</feature>
<organism evidence="11 12">
    <name type="scientific">Equus asinus</name>
    <name type="common">Donkey</name>
    <name type="synonym">Equus africanus asinus</name>
    <dbReference type="NCBI Taxonomy" id="9793"/>
    <lineage>
        <taxon>Eukaryota</taxon>
        <taxon>Metazoa</taxon>
        <taxon>Chordata</taxon>
        <taxon>Craniata</taxon>
        <taxon>Vertebrata</taxon>
        <taxon>Euteleostomi</taxon>
        <taxon>Mammalia</taxon>
        <taxon>Eutheria</taxon>
        <taxon>Laurasiatheria</taxon>
        <taxon>Perissodactyla</taxon>
        <taxon>Equidae</taxon>
        <taxon>Equus</taxon>
    </lineage>
</organism>